<dbReference type="EMBL" id="RBZM01000010">
    <property type="protein sequence ID" value="RKP48074.1"/>
    <property type="molecule type" value="Genomic_DNA"/>
</dbReference>
<dbReference type="OrthoDB" id="112777at2"/>
<reference evidence="3 4" key="1">
    <citation type="submission" date="2018-10" db="EMBL/GenBank/DDBJ databases">
        <title>Cohnella sp. M2MS4P-1, whole genome shotgun sequence.</title>
        <authorList>
            <person name="Tuo L."/>
        </authorList>
    </citation>
    <scope>NUCLEOTIDE SEQUENCE [LARGE SCALE GENOMIC DNA]</scope>
    <source>
        <strain evidence="3 4">M2MS4P-1</strain>
    </source>
</reference>
<name>A0A494XJ25_9BACL</name>
<dbReference type="SUPFAM" id="SSF51735">
    <property type="entry name" value="NAD(P)-binding Rossmann-fold domains"/>
    <property type="match status" value="1"/>
</dbReference>
<comment type="similarity">
    <text evidence="1">Belongs to the NAD(P)-dependent epimerase/dehydratase family.</text>
</comment>
<evidence type="ECO:0000313" key="3">
    <source>
        <dbReference type="EMBL" id="RKP48074.1"/>
    </source>
</evidence>
<organism evidence="3 4">
    <name type="scientific">Cohnella endophytica</name>
    <dbReference type="NCBI Taxonomy" id="2419778"/>
    <lineage>
        <taxon>Bacteria</taxon>
        <taxon>Bacillati</taxon>
        <taxon>Bacillota</taxon>
        <taxon>Bacilli</taxon>
        <taxon>Bacillales</taxon>
        <taxon>Paenibacillaceae</taxon>
        <taxon>Cohnella</taxon>
    </lineage>
</organism>
<proteinExistence type="inferred from homology"/>
<dbReference type="InterPro" id="IPR001509">
    <property type="entry name" value="Epimerase_deHydtase"/>
</dbReference>
<comment type="caution">
    <text evidence="3">The sequence shown here is derived from an EMBL/GenBank/DDBJ whole genome shotgun (WGS) entry which is preliminary data.</text>
</comment>
<feature type="domain" description="NAD-dependent epimerase/dehydratase" evidence="2">
    <location>
        <begin position="5"/>
        <end position="198"/>
    </location>
</feature>
<evidence type="ECO:0000256" key="1">
    <source>
        <dbReference type="ARBA" id="ARBA00007637"/>
    </source>
</evidence>
<accession>A0A494XJ25</accession>
<dbReference type="PANTHER" id="PTHR43000">
    <property type="entry name" value="DTDP-D-GLUCOSE 4,6-DEHYDRATASE-RELATED"/>
    <property type="match status" value="1"/>
</dbReference>
<dbReference type="AlphaFoldDB" id="A0A494XJ25"/>
<protein>
    <submittedName>
        <fullName evidence="3">NAD-dependent epimerase/dehydratase family protein</fullName>
    </submittedName>
</protein>
<dbReference type="InterPro" id="IPR036291">
    <property type="entry name" value="NAD(P)-bd_dom_sf"/>
</dbReference>
<evidence type="ECO:0000313" key="4">
    <source>
        <dbReference type="Proteomes" id="UP000282076"/>
    </source>
</evidence>
<evidence type="ECO:0000259" key="2">
    <source>
        <dbReference type="Pfam" id="PF01370"/>
    </source>
</evidence>
<gene>
    <name evidence="3" type="ORF">D7Z26_22145</name>
</gene>
<dbReference type="Gene3D" id="3.40.50.720">
    <property type="entry name" value="NAD(P)-binding Rossmann-like Domain"/>
    <property type="match status" value="1"/>
</dbReference>
<keyword evidence="4" id="KW-1185">Reference proteome</keyword>
<dbReference type="Pfam" id="PF01370">
    <property type="entry name" value="Epimerase"/>
    <property type="match status" value="1"/>
</dbReference>
<dbReference type="Proteomes" id="UP000282076">
    <property type="component" value="Unassembled WGS sequence"/>
</dbReference>
<sequence length="301" mass="33433">MSVMKELVKNGEQVKMVSSSGKAAVHRGVLLEKADLMDGAQAARVMKDVRIVYHCAQPAYHKWENLFARMQNNIVEGALAAEAKLVVAENLYMYGFVKGSIHEQLPDAPISKKGKIRAELSQRLKQLHRDGVLQVAIGRGSDFFGPTVRNSSVGGRFFQPIAEGKPCSVLGNPDKKHTYTFIDDFGKALVTLGNHEDAFGQVWHVPNADTVTPRQFAEMAYRIVGKPVKVKSMGKSMLRLGGLFIPEARESVEMMYQFDNDFIVDSRKFSERFGVTATPMEQALAQTLEGYLAARKMKFSS</sequence>